<dbReference type="PANTHER" id="PTHR21063">
    <property type="entry name" value="LFA-3"/>
    <property type="match status" value="1"/>
</dbReference>
<dbReference type="Proteomes" id="UP001187343">
    <property type="component" value="Unassembled WGS sequence"/>
</dbReference>
<name>A0AA88TLB0_9TELE</name>
<dbReference type="CDD" id="cd00096">
    <property type="entry name" value="Ig"/>
    <property type="match status" value="1"/>
</dbReference>
<keyword evidence="4" id="KW-1185">Reference proteome</keyword>
<feature type="signal peptide" evidence="1">
    <location>
        <begin position="1"/>
        <end position="19"/>
    </location>
</feature>
<evidence type="ECO:0000313" key="3">
    <source>
        <dbReference type="EMBL" id="KAK2886173.1"/>
    </source>
</evidence>
<protein>
    <recommendedName>
        <fullName evidence="2">Ig-like domain-containing protein</fullName>
    </recommendedName>
</protein>
<dbReference type="InterPro" id="IPR036179">
    <property type="entry name" value="Ig-like_dom_sf"/>
</dbReference>
<sequence>MWAFILYFICVDVGGEVDGAEPVKVMERGVLNLHPGVDDLKGDIQILWSFESGRQSTRVAQLYQRKIYTHYDERFTGRLQLDQETGILIITDIRTNESGLYKALTITNTPISERKYKVDVYAPVSVPAIRSSSSVSVQQSTGASQETEKVCSVFCSVRNDRGVFISWYKGGEMLNQTSNPDFSINLSLPLQLHYKDPETYSCMAVNPVSNKSIHLHTKEICPRHEDCLDHCGVTEALIRLVLSGLVGIATVGFLVEHLRFYSSQKRAAASV</sequence>
<organism evidence="3 4">
    <name type="scientific">Cirrhinus molitorella</name>
    <name type="common">mud carp</name>
    <dbReference type="NCBI Taxonomy" id="172907"/>
    <lineage>
        <taxon>Eukaryota</taxon>
        <taxon>Metazoa</taxon>
        <taxon>Chordata</taxon>
        <taxon>Craniata</taxon>
        <taxon>Vertebrata</taxon>
        <taxon>Euteleostomi</taxon>
        <taxon>Actinopterygii</taxon>
        <taxon>Neopterygii</taxon>
        <taxon>Teleostei</taxon>
        <taxon>Ostariophysi</taxon>
        <taxon>Cypriniformes</taxon>
        <taxon>Cyprinidae</taxon>
        <taxon>Labeoninae</taxon>
        <taxon>Labeonini</taxon>
        <taxon>Cirrhinus</taxon>
    </lineage>
</organism>
<dbReference type="Gene3D" id="2.60.40.10">
    <property type="entry name" value="Immunoglobulins"/>
    <property type="match status" value="2"/>
</dbReference>
<reference evidence="3" key="1">
    <citation type="submission" date="2023-08" db="EMBL/GenBank/DDBJ databases">
        <title>Chromosome-level Genome Assembly of mud carp (Cirrhinus molitorella).</title>
        <authorList>
            <person name="Liu H."/>
        </authorList>
    </citation>
    <scope>NUCLEOTIDE SEQUENCE</scope>
    <source>
        <strain evidence="3">Prfri</strain>
        <tissue evidence="3">Muscle</tissue>
    </source>
</reference>
<feature type="domain" description="Ig-like" evidence="2">
    <location>
        <begin position="127"/>
        <end position="214"/>
    </location>
</feature>
<feature type="chain" id="PRO_5041647673" description="Ig-like domain-containing protein" evidence="1">
    <location>
        <begin position="20"/>
        <end position="271"/>
    </location>
</feature>
<dbReference type="SUPFAM" id="SSF48726">
    <property type="entry name" value="Immunoglobulin"/>
    <property type="match status" value="2"/>
</dbReference>
<dbReference type="PANTHER" id="PTHR21063:SF4">
    <property type="entry name" value="CD48 ANTIGEN-RELATED"/>
    <property type="match status" value="1"/>
</dbReference>
<comment type="caution">
    <text evidence="3">The sequence shown here is derived from an EMBL/GenBank/DDBJ whole genome shotgun (WGS) entry which is preliminary data.</text>
</comment>
<evidence type="ECO:0000259" key="2">
    <source>
        <dbReference type="PROSITE" id="PS50835"/>
    </source>
</evidence>
<evidence type="ECO:0000313" key="4">
    <source>
        <dbReference type="Proteomes" id="UP001187343"/>
    </source>
</evidence>
<dbReference type="AlphaFoldDB" id="A0AA88TLB0"/>
<gene>
    <name evidence="3" type="ORF">Q8A67_017010</name>
</gene>
<dbReference type="PROSITE" id="PS50835">
    <property type="entry name" value="IG_LIKE"/>
    <property type="match status" value="1"/>
</dbReference>
<dbReference type="EMBL" id="JAUYZG010000016">
    <property type="protein sequence ID" value="KAK2886173.1"/>
    <property type="molecule type" value="Genomic_DNA"/>
</dbReference>
<dbReference type="InterPro" id="IPR013783">
    <property type="entry name" value="Ig-like_fold"/>
</dbReference>
<proteinExistence type="predicted"/>
<evidence type="ECO:0000256" key="1">
    <source>
        <dbReference type="SAM" id="SignalP"/>
    </source>
</evidence>
<accession>A0AA88TLB0</accession>
<dbReference type="InterPro" id="IPR007110">
    <property type="entry name" value="Ig-like_dom"/>
</dbReference>
<keyword evidence="1" id="KW-0732">Signal</keyword>